<dbReference type="Proteomes" id="UP000714275">
    <property type="component" value="Unassembled WGS sequence"/>
</dbReference>
<evidence type="ECO:0000313" key="1">
    <source>
        <dbReference type="EMBL" id="KAG1771370.1"/>
    </source>
</evidence>
<keyword evidence="2" id="KW-1185">Reference proteome</keyword>
<dbReference type="AlphaFoldDB" id="A0A9P6ZLM0"/>
<reference evidence="1" key="1">
    <citation type="journal article" date="2020" name="New Phytol.">
        <title>Comparative genomics reveals dynamic genome evolution in host specialist ectomycorrhizal fungi.</title>
        <authorList>
            <person name="Lofgren L.A."/>
            <person name="Nguyen N.H."/>
            <person name="Vilgalys R."/>
            <person name="Ruytinx J."/>
            <person name="Liao H.L."/>
            <person name="Branco S."/>
            <person name="Kuo A."/>
            <person name="LaButti K."/>
            <person name="Lipzen A."/>
            <person name="Andreopoulos W."/>
            <person name="Pangilinan J."/>
            <person name="Riley R."/>
            <person name="Hundley H."/>
            <person name="Na H."/>
            <person name="Barry K."/>
            <person name="Grigoriev I.V."/>
            <person name="Stajich J.E."/>
            <person name="Kennedy P.G."/>
        </authorList>
    </citation>
    <scope>NUCLEOTIDE SEQUENCE</scope>
    <source>
        <strain evidence="1">DOB743</strain>
    </source>
</reference>
<proteinExistence type="predicted"/>
<sequence length="92" mass="10675">MQGFSRVNVFIDGFLHHLVLQLLKTKDEAFKLTKSYFERAEVQTGERANILCSNGGGEYGSRVFFRSTWSIHHKKQIPTHFRRVVLPNAHMN</sequence>
<gene>
    <name evidence="1" type="ORF">EV702DRAFT_977338</name>
</gene>
<dbReference type="EMBL" id="JABBWD010000059">
    <property type="protein sequence ID" value="KAG1771370.1"/>
    <property type="molecule type" value="Genomic_DNA"/>
</dbReference>
<accession>A0A9P6ZLM0</accession>
<organism evidence="1 2">
    <name type="scientific">Suillus placidus</name>
    <dbReference type="NCBI Taxonomy" id="48579"/>
    <lineage>
        <taxon>Eukaryota</taxon>
        <taxon>Fungi</taxon>
        <taxon>Dikarya</taxon>
        <taxon>Basidiomycota</taxon>
        <taxon>Agaricomycotina</taxon>
        <taxon>Agaricomycetes</taxon>
        <taxon>Agaricomycetidae</taxon>
        <taxon>Boletales</taxon>
        <taxon>Suillineae</taxon>
        <taxon>Suillaceae</taxon>
        <taxon>Suillus</taxon>
    </lineage>
</organism>
<name>A0A9P6ZLM0_9AGAM</name>
<dbReference type="OrthoDB" id="7691805at2759"/>
<comment type="caution">
    <text evidence="1">The sequence shown here is derived from an EMBL/GenBank/DDBJ whole genome shotgun (WGS) entry which is preliminary data.</text>
</comment>
<evidence type="ECO:0000313" key="2">
    <source>
        <dbReference type="Proteomes" id="UP000714275"/>
    </source>
</evidence>
<protein>
    <submittedName>
        <fullName evidence="1">Uncharacterized protein</fullName>
    </submittedName>
</protein>